<sequence>MVCPKMDSFSDGSAAAVGPTSQDEEDFQRATCGFDIPLSRVLYLTRWKISEINLRLESTFNLRLSPARILTVTVMTCRSGSLKLLMKKIYTSEGIDGRQIPLCL</sequence>
<feature type="region of interest" description="Disordered" evidence="1">
    <location>
        <begin position="1"/>
        <end position="25"/>
    </location>
</feature>
<evidence type="ECO:0000313" key="2">
    <source>
        <dbReference type="EMBL" id="GFR23390.1"/>
    </source>
</evidence>
<accession>A0A8X6HJJ0</accession>
<gene>
    <name evidence="2" type="ORF">TNCT_139871</name>
</gene>
<proteinExistence type="predicted"/>
<organism evidence="2 3">
    <name type="scientific">Trichonephila clavata</name>
    <name type="common">Joro spider</name>
    <name type="synonym">Nephila clavata</name>
    <dbReference type="NCBI Taxonomy" id="2740835"/>
    <lineage>
        <taxon>Eukaryota</taxon>
        <taxon>Metazoa</taxon>
        <taxon>Ecdysozoa</taxon>
        <taxon>Arthropoda</taxon>
        <taxon>Chelicerata</taxon>
        <taxon>Arachnida</taxon>
        <taxon>Araneae</taxon>
        <taxon>Araneomorphae</taxon>
        <taxon>Entelegynae</taxon>
        <taxon>Araneoidea</taxon>
        <taxon>Nephilidae</taxon>
        <taxon>Trichonephila</taxon>
    </lineage>
</organism>
<comment type="caution">
    <text evidence="2">The sequence shown here is derived from an EMBL/GenBank/DDBJ whole genome shotgun (WGS) entry which is preliminary data.</text>
</comment>
<evidence type="ECO:0000256" key="1">
    <source>
        <dbReference type="SAM" id="MobiDB-lite"/>
    </source>
</evidence>
<keyword evidence="3" id="KW-1185">Reference proteome</keyword>
<dbReference type="EMBL" id="BMAO01008432">
    <property type="protein sequence ID" value="GFR23390.1"/>
    <property type="molecule type" value="Genomic_DNA"/>
</dbReference>
<dbReference type="Proteomes" id="UP000887116">
    <property type="component" value="Unassembled WGS sequence"/>
</dbReference>
<name>A0A8X6HJJ0_TRICU</name>
<reference evidence="2" key="1">
    <citation type="submission" date="2020-07" db="EMBL/GenBank/DDBJ databases">
        <title>Multicomponent nature underlies the extraordinary mechanical properties of spider dragline silk.</title>
        <authorList>
            <person name="Kono N."/>
            <person name="Nakamura H."/>
            <person name="Mori M."/>
            <person name="Yoshida Y."/>
            <person name="Ohtoshi R."/>
            <person name="Malay A.D."/>
            <person name="Moran D.A.P."/>
            <person name="Tomita M."/>
            <person name="Numata K."/>
            <person name="Arakawa K."/>
        </authorList>
    </citation>
    <scope>NUCLEOTIDE SEQUENCE</scope>
</reference>
<dbReference type="OrthoDB" id="10278355at2759"/>
<protein>
    <submittedName>
        <fullName evidence="2">Uncharacterized protein</fullName>
    </submittedName>
</protein>
<dbReference type="AlphaFoldDB" id="A0A8X6HJJ0"/>
<evidence type="ECO:0000313" key="3">
    <source>
        <dbReference type="Proteomes" id="UP000887116"/>
    </source>
</evidence>